<feature type="binding site" evidence="10">
    <location>
        <position position="52"/>
    </location>
    <ligand>
        <name>Mn(2+)</name>
        <dbReference type="ChEBI" id="CHEBI:29035"/>
        <label>1</label>
    </ligand>
</feature>
<dbReference type="HAMAP" id="MF_00575">
    <property type="entry name" value="LpxH"/>
    <property type="match status" value="1"/>
</dbReference>
<dbReference type="Proteomes" id="UP000005522">
    <property type="component" value="Chromosome"/>
</dbReference>
<dbReference type="PANTHER" id="PTHR34990">
    <property type="entry name" value="UDP-2,3-DIACYLGLUCOSAMINE HYDROLASE-RELATED"/>
    <property type="match status" value="1"/>
</dbReference>
<proteinExistence type="inferred from homology"/>
<dbReference type="InterPro" id="IPR004843">
    <property type="entry name" value="Calcineurin-like_PHP"/>
</dbReference>
<comment type="cofactor">
    <cofactor evidence="10">
        <name>Mn(2+)</name>
        <dbReference type="ChEBI" id="CHEBI:29035"/>
    </cofactor>
    <text evidence="10">Binds 2 Mn(2+) ions per subunit in a binuclear metal center.</text>
</comment>
<protein>
    <recommendedName>
        <fullName evidence="10">UDP-2,3-diacylglucosamine hydrolase</fullName>
        <ecNumber evidence="10">3.6.1.54</ecNumber>
    </recommendedName>
    <alternativeName>
        <fullName evidence="10">UDP-2,3-diacylglucosamine diphosphatase</fullName>
    </alternativeName>
</protein>
<dbReference type="CDD" id="cd07398">
    <property type="entry name" value="MPP_YbbF-LpxH"/>
    <property type="match status" value="1"/>
</dbReference>
<dbReference type="AlphaFoldDB" id="A0A060A1N5"/>
<feature type="binding site" evidence="10">
    <location>
        <position position="126"/>
    </location>
    <ligand>
        <name>Mn(2+)</name>
        <dbReference type="ChEBI" id="CHEBI:29035"/>
        <label>2</label>
    </ligand>
</feature>
<keyword evidence="2 10" id="KW-0444">Lipid biosynthesis</keyword>
<evidence type="ECO:0000256" key="2">
    <source>
        <dbReference type="ARBA" id="ARBA00022516"/>
    </source>
</evidence>
<feature type="binding site" evidence="10">
    <location>
        <position position="52"/>
    </location>
    <ligand>
        <name>Mn(2+)</name>
        <dbReference type="ChEBI" id="CHEBI:29035"/>
        <label>2</label>
    </ligand>
</feature>
<evidence type="ECO:0000256" key="4">
    <source>
        <dbReference type="ARBA" id="ARBA00022556"/>
    </source>
</evidence>
<evidence type="ECO:0000313" key="13">
    <source>
        <dbReference type="Proteomes" id="UP000005522"/>
    </source>
</evidence>
<evidence type="ECO:0000256" key="5">
    <source>
        <dbReference type="ARBA" id="ARBA00022723"/>
    </source>
</evidence>
<keyword evidence="9 10" id="KW-0464">Manganese</keyword>
<evidence type="ECO:0000256" key="7">
    <source>
        <dbReference type="ARBA" id="ARBA00023098"/>
    </source>
</evidence>
<dbReference type="GO" id="GO:0005737">
    <property type="term" value="C:cytoplasm"/>
    <property type="evidence" value="ECO:0007669"/>
    <property type="project" value="InterPro"/>
</dbReference>
<dbReference type="GO" id="GO:0030145">
    <property type="term" value="F:manganese ion binding"/>
    <property type="evidence" value="ECO:0007669"/>
    <property type="project" value="UniProtKB-UniRule"/>
</dbReference>
<feature type="binding site" evidence="10">
    <location>
        <position position="21"/>
    </location>
    <ligand>
        <name>Mn(2+)</name>
        <dbReference type="ChEBI" id="CHEBI:29035"/>
        <label>1</label>
    </ligand>
</feature>
<feature type="binding site" evidence="10">
    <location>
        <position position="19"/>
    </location>
    <ligand>
        <name>Mn(2+)</name>
        <dbReference type="ChEBI" id="CHEBI:29035"/>
        <label>1</label>
    </ligand>
</feature>
<comment type="caution">
    <text evidence="10">Lacks conserved residue(s) required for the propagation of feature annotation.</text>
</comment>
<accession>A0A060A1N5</accession>
<evidence type="ECO:0000256" key="1">
    <source>
        <dbReference type="ARBA" id="ARBA00022475"/>
    </source>
</evidence>
<dbReference type="EMBL" id="CP005986">
    <property type="protein sequence ID" value="AIA56141.1"/>
    <property type="molecule type" value="Genomic_DNA"/>
</dbReference>
<dbReference type="RefSeq" id="WP_004868741.1">
    <property type="nucleotide sequence ID" value="NZ_CP005986.1"/>
</dbReference>
<keyword evidence="1 10" id="KW-1003">Cell membrane</keyword>
<dbReference type="GO" id="GO:0009245">
    <property type="term" value="P:lipid A biosynthetic process"/>
    <property type="evidence" value="ECO:0007669"/>
    <property type="project" value="UniProtKB-UniRule"/>
</dbReference>
<feature type="binding site" evidence="10">
    <location>
        <position position="215"/>
    </location>
    <ligand>
        <name>Mn(2+)</name>
        <dbReference type="ChEBI" id="CHEBI:29035"/>
        <label>2</label>
    </ligand>
</feature>
<evidence type="ECO:0000256" key="3">
    <source>
        <dbReference type="ARBA" id="ARBA00022519"/>
    </source>
</evidence>
<feature type="domain" description="Calcineurin-like phosphoesterase" evidence="11">
    <location>
        <begin position="14"/>
        <end position="218"/>
    </location>
</feature>
<keyword evidence="3 10" id="KW-0997">Cell inner membrane</keyword>
<evidence type="ECO:0000256" key="6">
    <source>
        <dbReference type="ARBA" id="ARBA00022801"/>
    </source>
</evidence>
<feature type="binding site" evidence="10">
    <location>
        <begin position="91"/>
        <end position="92"/>
    </location>
    <ligand>
        <name>substrate</name>
    </ligand>
</feature>
<dbReference type="EC" id="3.6.1.54" evidence="10"/>
<keyword evidence="4 10" id="KW-0441">Lipid A biosynthesis</keyword>
<dbReference type="UniPathway" id="UPA00359">
    <property type="reaction ID" value="UER00480"/>
</dbReference>
<comment type="function">
    <text evidence="10">Hydrolyzes the pyrophosphate bond of UDP-2,3-diacylglucosamine to yield 2,3-diacylglucosamine 1-phosphate (lipid X) and UMP by catalyzing the attack of water at the alpha-P atom. Involved in the biosynthesis of lipid A, a phosphorylated glycolipid that anchors the lipopolysaccharide to the outer membrane of the cell.</text>
</comment>
<comment type="catalytic activity">
    <reaction evidence="10">
        <text>UDP-2-N,3-O-bis[(3R)-3-hydroxytetradecanoyl]-alpha-D-glucosamine + H2O = 2-N,3-O-bis[(3R)-3-hydroxytetradecanoyl]-alpha-D-glucosaminyl 1-phosphate + UMP + 2 H(+)</text>
        <dbReference type="Rhea" id="RHEA:25213"/>
        <dbReference type="ChEBI" id="CHEBI:15377"/>
        <dbReference type="ChEBI" id="CHEBI:15378"/>
        <dbReference type="ChEBI" id="CHEBI:57865"/>
        <dbReference type="ChEBI" id="CHEBI:57957"/>
        <dbReference type="ChEBI" id="CHEBI:78847"/>
        <dbReference type="EC" id="3.6.1.54"/>
    </reaction>
</comment>
<dbReference type="GO" id="GO:0008758">
    <property type="term" value="F:UDP-2,3-diacylglucosamine hydrolase activity"/>
    <property type="evidence" value="ECO:0007669"/>
    <property type="project" value="UniProtKB-UniRule"/>
</dbReference>
<gene>
    <name evidence="10" type="primary">lpxH</name>
    <name evidence="12" type="ORF">Acaty_c2288</name>
</gene>
<evidence type="ECO:0000256" key="10">
    <source>
        <dbReference type="HAMAP-Rule" id="MF_00575"/>
    </source>
</evidence>
<organism evidence="12 13">
    <name type="scientific">Acidithiobacillus caldus (strain ATCC 51756 / DSM 8584 / KU)</name>
    <dbReference type="NCBI Taxonomy" id="637389"/>
    <lineage>
        <taxon>Bacteria</taxon>
        <taxon>Pseudomonadati</taxon>
        <taxon>Pseudomonadota</taxon>
        <taxon>Acidithiobacillia</taxon>
        <taxon>Acidithiobacillales</taxon>
        <taxon>Acidithiobacillaceae</taxon>
        <taxon>Acidithiobacillus</taxon>
    </lineage>
</organism>
<dbReference type="NCBIfam" id="NF003743">
    <property type="entry name" value="PRK05340.1"/>
    <property type="match status" value="1"/>
</dbReference>
<dbReference type="SUPFAM" id="SSF56300">
    <property type="entry name" value="Metallo-dependent phosphatases"/>
    <property type="match status" value="1"/>
</dbReference>
<comment type="subcellular location">
    <subcellularLocation>
        <location evidence="10">Cell inner membrane</location>
        <topology evidence="10">Peripheral membrane protein</topology>
        <orientation evidence="10">Cytoplasmic side</orientation>
    </subcellularLocation>
</comment>
<feature type="binding site" evidence="10">
    <location>
        <position position="134"/>
    </location>
    <ligand>
        <name>substrate</name>
    </ligand>
</feature>
<dbReference type="eggNOG" id="COG2908">
    <property type="taxonomic scope" value="Bacteria"/>
</dbReference>
<feature type="binding site" evidence="10">
    <location>
        <position position="217"/>
    </location>
    <ligand>
        <name>Mn(2+)</name>
        <dbReference type="ChEBI" id="CHEBI:29035"/>
        <label>1</label>
    </ligand>
</feature>
<dbReference type="Gene3D" id="3.60.21.10">
    <property type="match status" value="1"/>
</dbReference>
<feature type="binding site" evidence="10">
    <location>
        <position position="172"/>
    </location>
    <ligand>
        <name>substrate</name>
    </ligand>
</feature>
<feature type="binding site" evidence="10">
    <location>
        <position position="215"/>
    </location>
    <ligand>
        <name>substrate</name>
    </ligand>
</feature>
<comment type="similarity">
    <text evidence="10">Belongs to the LpxH family.</text>
</comment>
<dbReference type="GO" id="GO:0019897">
    <property type="term" value="C:extrinsic component of plasma membrane"/>
    <property type="evidence" value="ECO:0007669"/>
    <property type="project" value="UniProtKB-UniRule"/>
</dbReference>
<keyword evidence="7 10" id="KW-0443">Lipid metabolism</keyword>
<keyword evidence="5 10" id="KW-0479">Metal-binding</keyword>
<dbReference type="InterPro" id="IPR029052">
    <property type="entry name" value="Metallo-depent_PP-like"/>
</dbReference>
<dbReference type="GeneID" id="92932359"/>
<dbReference type="Pfam" id="PF00149">
    <property type="entry name" value="Metallophos"/>
    <property type="match status" value="1"/>
</dbReference>
<dbReference type="HOGENOM" id="CLU_074586_0_0_6"/>
<evidence type="ECO:0000256" key="9">
    <source>
        <dbReference type="ARBA" id="ARBA00023211"/>
    </source>
</evidence>
<dbReference type="KEGG" id="acz:Acaty_c2288"/>
<keyword evidence="8 10" id="KW-0472">Membrane</keyword>
<evidence type="ECO:0000259" key="11">
    <source>
        <dbReference type="Pfam" id="PF00149"/>
    </source>
</evidence>
<name>A0A060A1N5_ACICK</name>
<dbReference type="InterPro" id="IPR010138">
    <property type="entry name" value="UDP-diacylglucosamine_Hdrlase"/>
</dbReference>
<comment type="pathway">
    <text evidence="10">Glycolipid biosynthesis; lipid IV(A) biosynthesis; lipid IV(A) from (3R)-3-hydroxytetradecanoyl-[acyl-carrier-protein] and UDP-N-acetyl-alpha-D-glucosamine: step 4/6.</text>
</comment>
<evidence type="ECO:0000313" key="12">
    <source>
        <dbReference type="EMBL" id="AIA56141.1"/>
    </source>
</evidence>
<dbReference type="InterPro" id="IPR043461">
    <property type="entry name" value="LpxH-like"/>
</dbReference>
<dbReference type="PANTHER" id="PTHR34990:SF1">
    <property type="entry name" value="UDP-2,3-DIACYLGLUCOSAMINE HYDROLASE"/>
    <property type="match status" value="1"/>
</dbReference>
<reference evidence="12 13" key="1">
    <citation type="journal article" date="2009" name="J. Bacteriol.">
        <title>Draft genome sequence of the extremely acidophilic bacterium Acidithiobacillus caldus ATCC 51756 reveals metabolic versatility in the genus Acidithiobacillus.</title>
        <authorList>
            <person name="Valdes J."/>
            <person name="Quatrini R."/>
            <person name="Hallberg K."/>
            <person name="Dopson M."/>
            <person name="Valenzuela P.D."/>
            <person name="Holmes D.S."/>
        </authorList>
    </citation>
    <scope>NUCLEOTIDE SEQUENCE [LARGE SCALE GENOMIC DNA]</scope>
    <source>
        <strain evidence="13">ATCC 51756 / DSM 8584 / KU</strain>
    </source>
</reference>
<feature type="binding site" evidence="10">
    <location>
        <position position="91"/>
    </location>
    <ligand>
        <name>Mn(2+)</name>
        <dbReference type="ChEBI" id="CHEBI:29035"/>
        <label>2</label>
    </ligand>
</feature>
<feature type="binding site" evidence="10">
    <location>
        <position position="179"/>
    </location>
    <ligand>
        <name>substrate</name>
    </ligand>
</feature>
<sequence>MPPRLEGAWTEQPLFFVSDLHLSGTAPGRTQTFLHFCASLARGTGALFVLGDLFDYWIHWRQLEESPATEVLPALAELTRRGIRVYCMPGNRDFALTASVLERFGIEALADPSILLVAREAVLLTHGDLLCTDDAAYLRFRRVIRNPLLLGFLRALPYPVLQGLARGLRRRSRRAVAQKDLRVTDASAEGLRQAFLGQGPFAAAEAPFTRLIHGHTHRPGQQDLPGLGRRLVLGDWRDDGACLVRHDHLGWHLWHFPTGVDCTDSSAP</sequence>
<evidence type="ECO:0000256" key="8">
    <source>
        <dbReference type="ARBA" id="ARBA00023136"/>
    </source>
</evidence>
<keyword evidence="6 10" id="KW-0378">Hydrolase</keyword>